<dbReference type="RefSeq" id="WP_091212181.1">
    <property type="nucleotide sequence ID" value="NZ_FOCL01000005.1"/>
</dbReference>
<evidence type="ECO:0000313" key="2">
    <source>
        <dbReference type="Proteomes" id="UP000198942"/>
    </source>
</evidence>
<dbReference type="OrthoDB" id="787462at2"/>
<gene>
    <name evidence="1" type="ORF">SAMN05192574_105334</name>
</gene>
<name>A0A1H8M0N6_9SPHI</name>
<proteinExistence type="predicted"/>
<organism evidence="1 2">
    <name type="scientific">Mucilaginibacter gossypiicola</name>
    <dbReference type="NCBI Taxonomy" id="551995"/>
    <lineage>
        <taxon>Bacteria</taxon>
        <taxon>Pseudomonadati</taxon>
        <taxon>Bacteroidota</taxon>
        <taxon>Sphingobacteriia</taxon>
        <taxon>Sphingobacteriales</taxon>
        <taxon>Sphingobacteriaceae</taxon>
        <taxon>Mucilaginibacter</taxon>
    </lineage>
</organism>
<protein>
    <submittedName>
        <fullName evidence="1">Uncharacterized protein</fullName>
    </submittedName>
</protein>
<accession>A0A1H8M0N6</accession>
<sequence length="290" mass="33321">MKKVVDRHTVAHLWANKAQSEARTARGNFFFNDDRIWSYGSHFLIAYHTHNDRGQHAVVITRSRYSNTTAEQVGIVRSASGHLKQLTVPEAGMDNRQLFEKWYDEITGIAGKLGNARKPEKYIAQIRGIMAEATAYVEFFGIEMPERMVEAGKIQSSEQFAAMLAKEAELTKTAFEKRRAAENKAHKSQLKDWRAFKTAYIKTRDGYDYLRFNHTTKRVQTSQRVEIPEAIAREFYNLVLQTIASGGCADCRISLMEKYEVAEINKDFIKVGCHKITLKEIRSFTRKLGW</sequence>
<reference evidence="2" key="1">
    <citation type="submission" date="2016-10" db="EMBL/GenBank/DDBJ databases">
        <authorList>
            <person name="Varghese N."/>
            <person name="Submissions S."/>
        </authorList>
    </citation>
    <scope>NUCLEOTIDE SEQUENCE [LARGE SCALE GENOMIC DNA]</scope>
    <source>
        <strain evidence="2">Gh-48</strain>
    </source>
</reference>
<dbReference type="AlphaFoldDB" id="A0A1H8M0N6"/>
<dbReference type="EMBL" id="FOCL01000005">
    <property type="protein sequence ID" value="SEO10869.1"/>
    <property type="molecule type" value="Genomic_DNA"/>
</dbReference>
<keyword evidence="2" id="KW-1185">Reference proteome</keyword>
<dbReference type="Proteomes" id="UP000198942">
    <property type="component" value="Unassembled WGS sequence"/>
</dbReference>
<evidence type="ECO:0000313" key="1">
    <source>
        <dbReference type="EMBL" id="SEO10869.1"/>
    </source>
</evidence>